<dbReference type="GO" id="GO:0019441">
    <property type="term" value="P:L-tryptophan catabolic process to kynurenine"/>
    <property type="evidence" value="ECO:0007669"/>
    <property type="project" value="InterPro"/>
</dbReference>
<dbReference type="AlphaFoldDB" id="A0A0S7XQP7"/>
<evidence type="ECO:0000256" key="6">
    <source>
        <dbReference type="ARBA" id="ARBA00022723"/>
    </source>
</evidence>
<dbReference type="EMBL" id="LIZY01000009">
    <property type="protein sequence ID" value="KPJ64743.1"/>
    <property type="molecule type" value="Genomic_DNA"/>
</dbReference>
<evidence type="ECO:0000256" key="10">
    <source>
        <dbReference type="ARBA" id="ARBA00048496"/>
    </source>
</evidence>
<keyword evidence="6" id="KW-0479">Metal-binding</keyword>
<evidence type="ECO:0000256" key="7">
    <source>
        <dbReference type="ARBA" id="ARBA00022801"/>
    </source>
</evidence>
<dbReference type="PANTHER" id="PTHR31118">
    <property type="entry name" value="CYCLASE-LIKE PROTEIN 2"/>
    <property type="match status" value="1"/>
</dbReference>
<comment type="caution">
    <text evidence="12">The sequence shown here is derived from an EMBL/GenBank/DDBJ whole genome shotgun (WGS) entry which is preliminary data.</text>
</comment>
<organism evidence="12 13">
    <name type="scientific">candidate division KD3-62 bacterium DG_56</name>
    <dbReference type="NCBI Taxonomy" id="1704032"/>
    <lineage>
        <taxon>Bacteria</taxon>
        <taxon>candidate division KD3-62</taxon>
    </lineage>
</organism>
<evidence type="ECO:0000256" key="5">
    <source>
        <dbReference type="ARBA" id="ARBA00014889"/>
    </source>
</evidence>
<proteinExistence type="predicted"/>
<comment type="subunit">
    <text evidence="3">Homodimer.</text>
</comment>
<keyword evidence="9" id="KW-0823">Tryptophan catabolism</keyword>
<evidence type="ECO:0000256" key="11">
    <source>
        <dbReference type="ARBA" id="ARBA00060547"/>
    </source>
</evidence>
<evidence type="ECO:0000256" key="1">
    <source>
        <dbReference type="ARBA" id="ARBA00001947"/>
    </source>
</evidence>
<evidence type="ECO:0000256" key="2">
    <source>
        <dbReference type="ARBA" id="ARBA00002204"/>
    </source>
</evidence>
<evidence type="ECO:0000256" key="8">
    <source>
        <dbReference type="ARBA" id="ARBA00022833"/>
    </source>
</evidence>
<evidence type="ECO:0000256" key="4">
    <source>
        <dbReference type="ARBA" id="ARBA00012930"/>
    </source>
</evidence>
<gene>
    <name evidence="12" type="ORF">AMK68_00735</name>
</gene>
<keyword evidence="8" id="KW-0862">Zinc</keyword>
<dbReference type="EC" id="3.5.1.9" evidence="4"/>
<sequence>MRIYDISVLLHEDLAVWPGDESVVITPTASIATGDPVNMHRVALGTHTGTHLDAPRHFIDDGPTLQDIPLDVLIGPAQVVEWLDGSTVGRAAFDALPPDTTRVLIKTRNSVQRWWEKPFTEDYAHLSTDAAKALVERGVRLVGIDYLSIGEFGDASPKTHHALLGADVPLLEGLNLSSVAAGAYLLVCLPLPLASPDGAPVRAVLLEEV</sequence>
<evidence type="ECO:0000313" key="12">
    <source>
        <dbReference type="EMBL" id="KPJ64743.1"/>
    </source>
</evidence>
<name>A0A0S7XQP7_9BACT</name>
<dbReference type="GO" id="GO:0046872">
    <property type="term" value="F:metal ion binding"/>
    <property type="evidence" value="ECO:0007669"/>
    <property type="project" value="UniProtKB-KW"/>
</dbReference>
<comment type="catalytic activity">
    <reaction evidence="10">
        <text>N-formyl-L-kynurenine + H2O = L-kynurenine + formate + H(+)</text>
        <dbReference type="Rhea" id="RHEA:13009"/>
        <dbReference type="ChEBI" id="CHEBI:15377"/>
        <dbReference type="ChEBI" id="CHEBI:15378"/>
        <dbReference type="ChEBI" id="CHEBI:15740"/>
        <dbReference type="ChEBI" id="CHEBI:57959"/>
        <dbReference type="ChEBI" id="CHEBI:58629"/>
        <dbReference type="EC" id="3.5.1.9"/>
    </reaction>
</comment>
<comment type="cofactor">
    <cofactor evidence="1">
        <name>Zn(2+)</name>
        <dbReference type="ChEBI" id="CHEBI:29105"/>
    </cofactor>
</comment>
<comment type="function">
    <text evidence="2">Catalyzes the hydrolysis of N-formyl-L-kynurenine to L-kynurenine, the second step in the kynurenine pathway of tryptophan degradation.</text>
</comment>
<comment type="pathway">
    <text evidence="11">Amino-acid degradation; L-tryptophan degradation via kynurenine pathway; L-kynurenine from L-tryptophan: step 2/2.</text>
</comment>
<evidence type="ECO:0000313" key="13">
    <source>
        <dbReference type="Proteomes" id="UP000052020"/>
    </source>
</evidence>
<dbReference type="Gene3D" id="3.50.30.50">
    <property type="entry name" value="Putative cyclase"/>
    <property type="match status" value="1"/>
</dbReference>
<protein>
    <recommendedName>
        <fullName evidence="5">Kynurenine formamidase</fullName>
        <ecNumber evidence="4">3.5.1.9</ecNumber>
    </recommendedName>
</protein>
<accession>A0A0S7XQP7</accession>
<reference evidence="12 13" key="1">
    <citation type="journal article" date="2015" name="Microbiome">
        <title>Genomic resolution of linkages in carbon, nitrogen, and sulfur cycling among widespread estuary sediment bacteria.</title>
        <authorList>
            <person name="Baker B.J."/>
            <person name="Lazar C.S."/>
            <person name="Teske A.P."/>
            <person name="Dick G.J."/>
        </authorList>
    </citation>
    <scope>NUCLEOTIDE SEQUENCE [LARGE SCALE GENOMIC DNA]</scope>
    <source>
        <strain evidence="12">DG_56</strain>
    </source>
</reference>
<evidence type="ECO:0000256" key="9">
    <source>
        <dbReference type="ARBA" id="ARBA00023079"/>
    </source>
</evidence>
<dbReference type="InterPro" id="IPR037175">
    <property type="entry name" value="KFase_sf"/>
</dbReference>
<dbReference type="Proteomes" id="UP000052020">
    <property type="component" value="Unassembled WGS sequence"/>
</dbReference>
<dbReference type="GO" id="GO:0004061">
    <property type="term" value="F:arylformamidase activity"/>
    <property type="evidence" value="ECO:0007669"/>
    <property type="project" value="UniProtKB-EC"/>
</dbReference>
<dbReference type="FunFam" id="3.50.30.50:FF:000001">
    <property type="entry name" value="Kynurenine formamidase"/>
    <property type="match status" value="1"/>
</dbReference>
<evidence type="ECO:0000256" key="3">
    <source>
        <dbReference type="ARBA" id="ARBA00011738"/>
    </source>
</evidence>
<dbReference type="PANTHER" id="PTHR31118:SF32">
    <property type="entry name" value="KYNURENINE FORMAMIDASE"/>
    <property type="match status" value="1"/>
</dbReference>
<dbReference type="Pfam" id="PF04199">
    <property type="entry name" value="Cyclase"/>
    <property type="match status" value="1"/>
</dbReference>
<keyword evidence="7" id="KW-0378">Hydrolase</keyword>
<dbReference type="SUPFAM" id="SSF102198">
    <property type="entry name" value="Putative cyclase"/>
    <property type="match status" value="1"/>
</dbReference>
<dbReference type="InterPro" id="IPR007325">
    <property type="entry name" value="KFase/CYL"/>
</dbReference>